<protein>
    <submittedName>
        <fullName evidence="1">Uncharacterized protein</fullName>
    </submittedName>
</protein>
<evidence type="ECO:0000313" key="1">
    <source>
        <dbReference type="EMBL" id="SFO20696.1"/>
    </source>
</evidence>
<evidence type="ECO:0000313" key="2">
    <source>
        <dbReference type="Proteomes" id="UP000199036"/>
    </source>
</evidence>
<dbReference type="EMBL" id="FOVI01000026">
    <property type="protein sequence ID" value="SFO20696.1"/>
    <property type="molecule type" value="Genomic_DNA"/>
</dbReference>
<reference evidence="2" key="1">
    <citation type="submission" date="2016-10" db="EMBL/GenBank/DDBJ databases">
        <authorList>
            <person name="Varghese N."/>
            <person name="Submissions S."/>
        </authorList>
    </citation>
    <scope>NUCLEOTIDE SEQUENCE [LARGE SCALE GENOMIC DNA]</scope>
    <source>
        <strain evidence="2">DS-12</strain>
    </source>
</reference>
<accession>A0A1I5FAQ8</accession>
<name>A0A1I5FAQ8_9FLAO</name>
<proteinExistence type="predicted"/>
<keyword evidence="2" id="KW-1185">Reference proteome</keyword>
<organism evidence="1 2">
    <name type="scientific">Paenimyroides ummariense</name>
    <dbReference type="NCBI Taxonomy" id="913024"/>
    <lineage>
        <taxon>Bacteria</taxon>
        <taxon>Pseudomonadati</taxon>
        <taxon>Bacteroidota</taxon>
        <taxon>Flavobacteriia</taxon>
        <taxon>Flavobacteriales</taxon>
        <taxon>Flavobacteriaceae</taxon>
        <taxon>Paenimyroides</taxon>
    </lineage>
</organism>
<dbReference type="Proteomes" id="UP000199036">
    <property type="component" value="Unassembled WGS sequence"/>
</dbReference>
<gene>
    <name evidence="1" type="ORF">SAMN05421741_12626</name>
</gene>
<dbReference type="AlphaFoldDB" id="A0A1I5FAQ8"/>
<sequence length="214" mass="25466">MILIKKLFRYFSRKIYVMKNILILVLFCLGFNFKSFSQDLSNYNSFIKDNFPEYFEHFKITDFKNFKVENTNTFNLTDDVEVFKLNEWSDFLATDNEFFIYNSTKSYAVNFNTYGDIDQAVLLIDVKNKQYHKLTFCGSPCRYEEAKWVNDAVVILVGGFEDNDKYNAVTKQSKYFGMLMVVDLDKKTRTIYFNKLDEADTFFSGKLFKNRIWD</sequence>